<sequence length="83" mass="9387">MNTTTIQKWGNSYAVRLPKAVMDKLNLQTGHSVEIREAANGRTLSIVPVKFHKLTLAEMLSRVTNENRHIEVDWGNAVGNEVW</sequence>
<dbReference type="EMBL" id="MFKN01000010">
    <property type="protein sequence ID" value="OGG41139.1"/>
    <property type="molecule type" value="Genomic_DNA"/>
</dbReference>
<keyword evidence="1" id="KW-0238">DNA-binding</keyword>
<gene>
    <name evidence="3" type="ORF">A2118_03645</name>
</gene>
<dbReference type="Proteomes" id="UP000179014">
    <property type="component" value="Unassembled WGS sequence"/>
</dbReference>
<dbReference type="InterPro" id="IPR039052">
    <property type="entry name" value="Antitox_PemI-like"/>
</dbReference>
<dbReference type="InterPro" id="IPR037914">
    <property type="entry name" value="SpoVT-AbrB_sf"/>
</dbReference>
<feature type="domain" description="SpoVT-AbrB" evidence="2">
    <location>
        <begin position="4"/>
        <end position="51"/>
    </location>
</feature>
<dbReference type="Pfam" id="PF04014">
    <property type="entry name" value="MazE_antitoxin"/>
    <property type="match status" value="1"/>
</dbReference>
<evidence type="ECO:0000313" key="4">
    <source>
        <dbReference type="Proteomes" id="UP000179014"/>
    </source>
</evidence>
<organism evidence="3 4">
    <name type="scientific">Candidatus Kaiserbacteria bacterium GWA2_50_9</name>
    <dbReference type="NCBI Taxonomy" id="1798474"/>
    <lineage>
        <taxon>Bacteria</taxon>
        <taxon>Candidatus Kaiseribacteriota</taxon>
    </lineage>
</organism>
<dbReference type="GO" id="GO:0097351">
    <property type="term" value="F:toxin sequestering activity"/>
    <property type="evidence" value="ECO:0007669"/>
    <property type="project" value="InterPro"/>
</dbReference>
<evidence type="ECO:0000313" key="3">
    <source>
        <dbReference type="EMBL" id="OGG41139.1"/>
    </source>
</evidence>
<dbReference type="Gene3D" id="2.10.260.10">
    <property type="match status" value="1"/>
</dbReference>
<dbReference type="GO" id="GO:0003677">
    <property type="term" value="F:DNA binding"/>
    <property type="evidence" value="ECO:0007669"/>
    <property type="project" value="UniProtKB-UniRule"/>
</dbReference>
<evidence type="ECO:0000256" key="1">
    <source>
        <dbReference type="PROSITE-ProRule" id="PRU01076"/>
    </source>
</evidence>
<name>A0A1F6BW40_9BACT</name>
<dbReference type="PANTHER" id="PTHR40516:SF1">
    <property type="entry name" value="ANTITOXIN CHPS-RELATED"/>
    <property type="match status" value="1"/>
</dbReference>
<comment type="caution">
    <text evidence="3">The sequence shown here is derived from an EMBL/GenBank/DDBJ whole genome shotgun (WGS) entry which is preliminary data.</text>
</comment>
<evidence type="ECO:0000259" key="2">
    <source>
        <dbReference type="PROSITE" id="PS51740"/>
    </source>
</evidence>
<protein>
    <recommendedName>
        <fullName evidence="2">SpoVT-AbrB domain-containing protein</fullName>
    </recommendedName>
</protein>
<reference evidence="3 4" key="1">
    <citation type="journal article" date="2016" name="Nat. Commun.">
        <title>Thousands of microbial genomes shed light on interconnected biogeochemical processes in an aquifer system.</title>
        <authorList>
            <person name="Anantharaman K."/>
            <person name="Brown C.T."/>
            <person name="Hug L.A."/>
            <person name="Sharon I."/>
            <person name="Castelle C.J."/>
            <person name="Probst A.J."/>
            <person name="Thomas B.C."/>
            <person name="Singh A."/>
            <person name="Wilkins M.J."/>
            <person name="Karaoz U."/>
            <person name="Brodie E.L."/>
            <person name="Williams K.H."/>
            <person name="Hubbard S.S."/>
            <person name="Banfield J.F."/>
        </authorList>
    </citation>
    <scope>NUCLEOTIDE SEQUENCE [LARGE SCALE GENOMIC DNA]</scope>
</reference>
<dbReference type="InterPro" id="IPR007159">
    <property type="entry name" value="SpoVT-AbrB_dom"/>
</dbReference>
<dbReference type="AlphaFoldDB" id="A0A1F6BW40"/>
<accession>A0A1F6BW40</accession>
<dbReference type="PANTHER" id="PTHR40516">
    <property type="entry name" value="ANTITOXIN CHPS-RELATED"/>
    <property type="match status" value="1"/>
</dbReference>
<dbReference type="PROSITE" id="PS51740">
    <property type="entry name" value="SPOVT_ABRB"/>
    <property type="match status" value="1"/>
</dbReference>
<dbReference type="SUPFAM" id="SSF89447">
    <property type="entry name" value="AbrB/MazE/MraZ-like"/>
    <property type="match status" value="1"/>
</dbReference>
<dbReference type="STRING" id="1798474.A2118_03645"/>
<dbReference type="SMART" id="SM00966">
    <property type="entry name" value="SpoVT_AbrB"/>
    <property type="match status" value="1"/>
</dbReference>
<proteinExistence type="predicted"/>